<sequence>MKKVILPLLLLTSVMSFAQNSGGGLLKKAGGLLNKAKGGSLSNDDIVAGLKEALSLGAQNGANKLSSVDGFFANAAIKVLMPPEAQKVEKTLRNAGMGKLVDDAILSMNRAAEEASKSAAPIFVDAVKTMSFQDALGILKGSDTAATSYLKGKTTPALTSAFRPVIESALEKTGATKHWKTVIDAYNKIPLVSKVNPDLSGYVTDKALSGMFFQVATEEQKIRKDPAARVTETLKKVFGS</sequence>
<dbReference type="RefSeq" id="WP_119051106.1">
    <property type="nucleotide sequence ID" value="NZ_CP032157.1"/>
</dbReference>
<feature type="chain" id="PRO_5017685998" evidence="1">
    <location>
        <begin position="19"/>
        <end position="240"/>
    </location>
</feature>
<accession>A0A3B7MUC3</accession>
<proteinExistence type="predicted"/>
<dbReference type="KEGG" id="pseg:D3H65_15080"/>
<evidence type="ECO:0000313" key="2">
    <source>
        <dbReference type="EMBL" id="AXY75225.1"/>
    </source>
</evidence>
<keyword evidence="3" id="KW-1185">Reference proteome</keyword>
<evidence type="ECO:0000313" key="3">
    <source>
        <dbReference type="Proteomes" id="UP000263900"/>
    </source>
</evidence>
<feature type="signal peptide" evidence="1">
    <location>
        <begin position="1"/>
        <end position="18"/>
    </location>
</feature>
<dbReference type="Pfam" id="PF13852">
    <property type="entry name" value="DUF4197"/>
    <property type="match status" value="1"/>
</dbReference>
<dbReference type="OrthoDB" id="5292580at2"/>
<name>A0A3B7MUC3_9BACT</name>
<reference evidence="2 3" key="1">
    <citation type="submission" date="2018-09" db="EMBL/GenBank/DDBJ databases">
        <title>Genome sequencing of strain 6GH32-13.</title>
        <authorList>
            <person name="Weon H.-Y."/>
            <person name="Heo J."/>
            <person name="Kwon S.-W."/>
        </authorList>
    </citation>
    <scope>NUCLEOTIDE SEQUENCE [LARGE SCALE GENOMIC DNA]</scope>
    <source>
        <strain evidence="2 3">5GH32-13</strain>
    </source>
</reference>
<keyword evidence="1" id="KW-0732">Signal</keyword>
<dbReference type="InterPro" id="IPR025245">
    <property type="entry name" value="DUF4197"/>
</dbReference>
<organism evidence="2 3">
    <name type="scientific">Paraflavitalea soli</name>
    <dbReference type="NCBI Taxonomy" id="2315862"/>
    <lineage>
        <taxon>Bacteria</taxon>
        <taxon>Pseudomonadati</taxon>
        <taxon>Bacteroidota</taxon>
        <taxon>Chitinophagia</taxon>
        <taxon>Chitinophagales</taxon>
        <taxon>Chitinophagaceae</taxon>
        <taxon>Paraflavitalea</taxon>
    </lineage>
</organism>
<evidence type="ECO:0000256" key="1">
    <source>
        <dbReference type="SAM" id="SignalP"/>
    </source>
</evidence>
<gene>
    <name evidence="2" type="ORF">D3H65_15080</name>
</gene>
<protein>
    <submittedName>
        <fullName evidence="2">DUF4197 domain-containing protein</fullName>
    </submittedName>
</protein>
<dbReference type="EMBL" id="CP032157">
    <property type="protein sequence ID" value="AXY75225.1"/>
    <property type="molecule type" value="Genomic_DNA"/>
</dbReference>
<dbReference type="Proteomes" id="UP000263900">
    <property type="component" value="Chromosome"/>
</dbReference>
<dbReference type="AlphaFoldDB" id="A0A3B7MUC3"/>